<evidence type="ECO:0000256" key="2">
    <source>
        <dbReference type="SAM" id="MobiDB-lite"/>
    </source>
</evidence>
<protein>
    <submittedName>
        <fullName evidence="3">Uncharacterized protein</fullName>
    </submittedName>
</protein>
<feature type="region of interest" description="Disordered" evidence="2">
    <location>
        <begin position="300"/>
        <end position="319"/>
    </location>
</feature>
<feature type="coiled-coil region" evidence="1">
    <location>
        <begin position="751"/>
        <end position="778"/>
    </location>
</feature>
<organism evidence="3 4">
    <name type="scientific">Ascobolus immersus RN42</name>
    <dbReference type="NCBI Taxonomy" id="1160509"/>
    <lineage>
        <taxon>Eukaryota</taxon>
        <taxon>Fungi</taxon>
        <taxon>Dikarya</taxon>
        <taxon>Ascomycota</taxon>
        <taxon>Pezizomycotina</taxon>
        <taxon>Pezizomycetes</taxon>
        <taxon>Pezizales</taxon>
        <taxon>Ascobolaceae</taxon>
        <taxon>Ascobolus</taxon>
    </lineage>
</organism>
<feature type="region of interest" description="Disordered" evidence="2">
    <location>
        <begin position="1367"/>
        <end position="1395"/>
    </location>
</feature>
<sequence>MEACEAAKPTEATGSAEEGVAEALESPLVPLARTLLWNNVMTHPDSATSSATALWPGSQHFDTLDLVTPRNNLAQIKFPFTDFTIPTSVPKRVRAVTQQPLDPLQSSGLWGDKFDGALIAERRRLKVVQVRGLGHGAQSGHLNVGDQVEGGINCLWTGIPTFQEAVSNIYPTASNLLSTIPTSTSSSVSSSPVASKNTFDSDVYVSSPTYSIASTASNLSESPISEQHYLWPSELTLEELGMKTDPITAPRRAQFHQSHQFNFQLQSDNLWSHPVETTKPQLWTSAKNLSALWPFGHHEQQQPHHVGTWKPTPGVERGEPRKNLVINISKRGGEEVVKKVAKGKKRAEVKGVEGRLWDSETAPVFRPRGNSITWIEKSIRLVNEAIAVAVEAVEAAAHLEATPAQEEVAKKEWLWTAPVAKIEEVKTPTLLWPSSPPFGIEEEQTLRFNRTAPPALKISSRKLWSKELASEGVMVPCLWQAPKKSNGLWGSESRTLAEISLQNTITAQEISTTKLWTPATARRTTEAKPEGMKVAFLRKVDVAEKLPVFTGGMWGNTSAHVIAADGLVEEHVLKVHHYDAFVPSTLTTITAVDDIIADNAVAEDLELDLEPVNSSLLWSPPLQIELSYPSSQLLWNPSHKFIAPVFADTSASTLRFVRQPESALKINSNSLWSSEIIAPVGLWKKEQKMDGLWGSAQTLKEMEETQVQGLWSARAASRRTDAKPERGEVFRRDYGDAVVTVTGPMWSANVIDNANDTLQTLDDVMESLESQLEADKAHSDLESLLDELSLSSPSLDDLDTMLDDMVLEYSRPSSIASIASVIYPALWAPTPPVVKIHPTYTVARQTLFEHHSTESLRSKEVRDTKLAVLESTKLWSGEKVEVPCLWTKKPSGTLWGGIGLSLEEMNATAMEVKETKGLWHVSGAKRTSDKEVIKTKVTKRFDVTPLEVVGGGLWSKAVDVEEVIEEVVEEIAQGWLWEKKVEEVKEVVDALLWHSSLAARVTEKDVIKGMKVTKRFDNEPLAISSAALWVKPAEPVIEEGRADGMWGKKEVVLEEVVEVQAPLVGLWIKPVVAPVVKVDAPMWHPALASRTTIASPVRIEKVTQRFNTEPLTISSIGLWTKEKVALWKKPAFKVEVFHSAPLWHADFASRVTKQSPIKVEKVIKRFNFAPLVAATGSLWNGKPTEVPSLWKSTRPLGLPEIIKVDAPLWHISTASRTTEAPLERHVLPPVKRADKPLPVFTGPMWSKQQVLEPSLWQSAPKAQECLWNPVSPPKFNNNDVALWKRRSVGFMNNVSLSLPSIPSSLKKGKKVVKKSTTEVPAIESDSLWRTASADAPSTIATTSTGLWSVPELTTAMTMEEDFSEPEYFRSFSPTRSETSTLSDLSELPSLSPTAAERQRDTYTFIRSDSFPSNGGPSSELLWQRAAIQQQKREAEEKKAVFFPGLWTGEGAPTREKRTSVLVTERPRRLSESVRKADLPTFQREAGMKLWGNTCTVPEKLSLAIPSSSQEEETYEEELEDEYIDTPTSTTSFNSFRSSATNSTLATSISATSQRTYLPTNIECRLMTTVERPAYVSVAGSAFAERLRVGSLRKKLRPVVGAAKKDGEMWKKE</sequence>
<keyword evidence="4" id="KW-1185">Reference proteome</keyword>
<dbReference type="EMBL" id="ML119788">
    <property type="protein sequence ID" value="RPA74516.1"/>
    <property type="molecule type" value="Genomic_DNA"/>
</dbReference>
<reference evidence="3 4" key="1">
    <citation type="journal article" date="2018" name="Nat. Ecol. Evol.">
        <title>Pezizomycetes genomes reveal the molecular basis of ectomycorrhizal truffle lifestyle.</title>
        <authorList>
            <person name="Murat C."/>
            <person name="Payen T."/>
            <person name="Noel B."/>
            <person name="Kuo A."/>
            <person name="Morin E."/>
            <person name="Chen J."/>
            <person name="Kohler A."/>
            <person name="Krizsan K."/>
            <person name="Balestrini R."/>
            <person name="Da Silva C."/>
            <person name="Montanini B."/>
            <person name="Hainaut M."/>
            <person name="Levati E."/>
            <person name="Barry K.W."/>
            <person name="Belfiori B."/>
            <person name="Cichocki N."/>
            <person name="Clum A."/>
            <person name="Dockter R.B."/>
            <person name="Fauchery L."/>
            <person name="Guy J."/>
            <person name="Iotti M."/>
            <person name="Le Tacon F."/>
            <person name="Lindquist E.A."/>
            <person name="Lipzen A."/>
            <person name="Malagnac F."/>
            <person name="Mello A."/>
            <person name="Molinier V."/>
            <person name="Miyauchi S."/>
            <person name="Poulain J."/>
            <person name="Riccioni C."/>
            <person name="Rubini A."/>
            <person name="Sitrit Y."/>
            <person name="Splivallo R."/>
            <person name="Traeger S."/>
            <person name="Wang M."/>
            <person name="Zifcakova L."/>
            <person name="Wipf D."/>
            <person name="Zambonelli A."/>
            <person name="Paolocci F."/>
            <person name="Nowrousian M."/>
            <person name="Ottonello S."/>
            <person name="Baldrian P."/>
            <person name="Spatafora J.W."/>
            <person name="Henrissat B."/>
            <person name="Nagy L.G."/>
            <person name="Aury J.M."/>
            <person name="Wincker P."/>
            <person name="Grigoriev I.V."/>
            <person name="Bonfante P."/>
            <person name="Martin F.M."/>
        </authorList>
    </citation>
    <scope>NUCLEOTIDE SEQUENCE [LARGE SCALE GENOMIC DNA]</scope>
    <source>
        <strain evidence="3 4">RN42</strain>
    </source>
</reference>
<keyword evidence="1" id="KW-0175">Coiled coil</keyword>
<accession>A0A3N4HNJ2</accession>
<proteinExistence type="predicted"/>
<gene>
    <name evidence="3" type="ORF">BJ508DRAFT_34724</name>
</gene>
<evidence type="ECO:0000256" key="1">
    <source>
        <dbReference type="SAM" id="Coils"/>
    </source>
</evidence>
<feature type="compositionally biased region" description="Low complexity" evidence="2">
    <location>
        <begin position="1374"/>
        <end position="1393"/>
    </location>
</feature>
<dbReference type="Proteomes" id="UP000275078">
    <property type="component" value="Unassembled WGS sequence"/>
</dbReference>
<evidence type="ECO:0000313" key="3">
    <source>
        <dbReference type="EMBL" id="RPA74516.1"/>
    </source>
</evidence>
<name>A0A3N4HNJ2_ASCIM</name>
<evidence type="ECO:0000313" key="4">
    <source>
        <dbReference type="Proteomes" id="UP000275078"/>
    </source>
</evidence>
<feature type="region of interest" description="Disordered" evidence="2">
    <location>
        <begin position="1"/>
        <end position="20"/>
    </location>
</feature>